<evidence type="ECO:0000256" key="3">
    <source>
        <dbReference type="ARBA" id="ARBA00022723"/>
    </source>
</evidence>
<keyword evidence="3 6" id="KW-0479">Metal-binding</keyword>
<dbReference type="InterPro" id="IPR000760">
    <property type="entry name" value="Inositol_monophosphatase-like"/>
</dbReference>
<protein>
    <recommendedName>
        <fullName evidence="9">3'(2'),5'-bisphosphate nucleotidase</fullName>
    </recommendedName>
</protein>
<proteinExistence type="inferred from homology"/>
<dbReference type="PRINTS" id="PR00377">
    <property type="entry name" value="IMPHPHTASES"/>
</dbReference>
<accession>A0AA36IMK2</accession>
<evidence type="ECO:0000256" key="4">
    <source>
        <dbReference type="ARBA" id="ARBA00022801"/>
    </source>
</evidence>
<feature type="binding site" evidence="6">
    <location>
        <position position="262"/>
    </location>
    <ligand>
        <name>Mg(2+)</name>
        <dbReference type="ChEBI" id="CHEBI:18420"/>
        <label>1</label>
        <note>catalytic</note>
    </ligand>
</feature>
<dbReference type="GO" id="GO:0046872">
    <property type="term" value="F:metal ion binding"/>
    <property type="evidence" value="ECO:0007669"/>
    <property type="project" value="UniProtKB-KW"/>
</dbReference>
<comment type="similarity">
    <text evidence="2">Belongs to the inositol monophosphatase superfamily.</text>
</comment>
<evidence type="ECO:0000256" key="2">
    <source>
        <dbReference type="ARBA" id="ARBA00009759"/>
    </source>
</evidence>
<dbReference type="PROSITE" id="PS00629">
    <property type="entry name" value="IMP_1"/>
    <property type="match status" value="1"/>
</dbReference>
<sequence>MDLLELRAIAREVVVQACELTADLQKRLLSAEIRAKSDLSPVTVADFASQALITLLLAARCPGLPLVGEEDARAPREDAALAAKVHESVQKFIPEVTLEQVLEALDKGSHPGGEGRFWVLDPIDGTKGFLRKDQFAVCLCMIDNGKVLVAALGCPSLPVDPPPAELGCVFLAARGQGATQLDLASGRERAIHVSEAVDPSSCSYVESMESGHSSHGAHARIAGRLHMLPPIRMDSQCKFGVVARGQASLYLRCSDRDQQIWDIAAGAMIVEEAGGKAEVTRKSELGRSSEKALSNLAGHRLTGPAPVLLPGPHGGLCGRLRVQRTHTPSGGRGRDRGRDRVMEKKPSAGFQGVQPGVASEFNLQQFSRGAPRRVLTGRSLELGFLALQDTSPGA</sequence>
<feature type="binding site" evidence="6">
    <location>
        <position position="69"/>
    </location>
    <ligand>
        <name>Mg(2+)</name>
        <dbReference type="ChEBI" id="CHEBI:18420"/>
        <label>1</label>
        <note>catalytic</note>
    </ligand>
</feature>
<keyword evidence="5 6" id="KW-0460">Magnesium</keyword>
<evidence type="ECO:0008006" key="9">
    <source>
        <dbReference type="Google" id="ProtNLM"/>
    </source>
</evidence>
<comment type="cofactor">
    <cofactor evidence="1 6">
        <name>Mg(2+)</name>
        <dbReference type="ChEBI" id="CHEBI:18420"/>
    </cofactor>
</comment>
<dbReference type="Proteomes" id="UP001178507">
    <property type="component" value="Unassembled WGS sequence"/>
</dbReference>
<evidence type="ECO:0000256" key="5">
    <source>
        <dbReference type="ARBA" id="ARBA00022842"/>
    </source>
</evidence>
<feature type="binding site" evidence="6">
    <location>
        <position position="121"/>
    </location>
    <ligand>
        <name>Mg(2+)</name>
        <dbReference type="ChEBI" id="CHEBI:18420"/>
        <label>1</label>
        <note>catalytic</note>
    </ligand>
</feature>
<dbReference type="InterPro" id="IPR051090">
    <property type="entry name" value="Inositol_monoP_superfamily"/>
</dbReference>
<dbReference type="Pfam" id="PF00459">
    <property type="entry name" value="Inositol_P"/>
    <property type="match status" value="1"/>
</dbReference>
<dbReference type="Gene3D" id="3.40.190.80">
    <property type="match status" value="1"/>
</dbReference>
<evidence type="ECO:0000313" key="7">
    <source>
        <dbReference type="EMBL" id="CAJ1390399.1"/>
    </source>
</evidence>
<dbReference type="AlphaFoldDB" id="A0AA36IMK2"/>
<evidence type="ECO:0000313" key="8">
    <source>
        <dbReference type="Proteomes" id="UP001178507"/>
    </source>
</evidence>
<feature type="binding site" evidence="6">
    <location>
        <position position="123"/>
    </location>
    <ligand>
        <name>Mg(2+)</name>
        <dbReference type="ChEBI" id="CHEBI:18420"/>
        <label>1</label>
        <note>catalytic</note>
    </ligand>
</feature>
<dbReference type="PANTHER" id="PTHR43200">
    <property type="entry name" value="PHOSPHATASE"/>
    <property type="match status" value="1"/>
</dbReference>
<comment type="caution">
    <text evidence="7">The sequence shown here is derived from an EMBL/GenBank/DDBJ whole genome shotgun (WGS) entry which is preliminary data.</text>
</comment>
<keyword evidence="8" id="KW-1185">Reference proteome</keyword>
<dbReference type="PANTHER" id="PTHR43200:SF6">
    <property type="entry name" value="3'(2'),5'-BISPHOSPHATE NUCLEOTIDASE"/>
    <property type="match status" value="1"/>
</dbReference>
<gene>
    <name evidence="7" type="ORF">EVOR1521_LOCUS15837</name>
</gene>
<reference evidence="7" key="1">
    <citation type="submission" date="2023-08" db="EMBL/GenBank/DDBJ databases">
        <authorList>
            <person name="Chen Y."/>
            <person name="Shah S."/>
            <person name="Dougan E. K."/>
            <person name="Thang M."/>
            <person name="Chan C."/>
        </authorList>
    </citation>
    <scope>NUCLEOTIDE SEQUENCE</scope>
</reference>
<dbReference type="EMBL" id="CAUJNA010002068">
    <property type="protein sequence ID" value="CAJ1390399.1"/>
    <property type="molecule type" value="Genomic_DNA"/>
</dbReference>
<dbReference type="InterPro" id="IPR020583">
    <property type="entry name" value="Inositol_monoP_metal-BS"/>
</dbReference>
<dbReference type="Gene3D" id="3.30.540.10">
    <property type="entry name" value="Fructose-1,6-Bisphosphatase, subunit A, domain 1"/>
    <property type="match status" value="1"/>
</dbReference>
<dbReference type="GO" id="GO:0008441">
    <property type="term" value="F:3'(2'),5'-bisphosphate nucleotidase activity"/>
    <property type="evidence" value="ECO:0007669"/>
    <property type="project" value="TreeGrafter"/>
</dbReference>
<dbReference type="SUPFAM" id="SSF56655">
    <property type="entry name" value="Carbohydrate phosphatase"/>
    <property type="match status" value="1"/>
</dbReference>
<name>A0AA36IMK2_9DINO</name>
<evidence type="ECO:0000256" key="1">
    <source>
        <dbReference type="ARBA" id="ARBA00001946"/>
    </source>
</evidence>
<evidence type="ECO:0000256" key="6">
    <source>
        <dbReference type="PIRSR" id="PIRSR600760-2"/>
    </source>
</evidence>
<feature type="binding site" evidence="6">
    <location>
        <position position="124"/>
    </location>
    <ligand>
        <name>Mg(2+)</name>
        <dbReference type="ChEBI" id="CHEBI:18420"/>
        <label>1</label>
        <note>catalytic</note>
    </ligand>
</feature>
<dbReference type="GO" id="GO:0000103">
    <property type="term" value="P:sulfate assimilation"/>
    <property type="evidence" value="ECO:0007669"/>
    <property type="project" value="TreeGrafter"/>
</dbReference>
<organism evidence="7 8">
    <name type="scientific">Effrenium voratum</name>
    <dbReference type="NCBI Taxonomy" id="2562239"/>
    <lineage>
        <taxon>Eukaryota</taxon>
        <taxon>Sar</taxon>
        <taxon>Alveolata</taxon>
        <taxon>Dinophyceae</taxon>
        <taxon>Suessiales</taxon>
        <taxon>Symbiodiniaceae</taxon>
        <taxon>Effrenium</taxon>
    </lineage>
</organism>
<dbReference type="CDD" id="cd01517">
    <property type="entry name" value="PAP_phosphatase"/>
    <property type="match status" value="1"/>
</dbReference>
<keyword evidence="4" id="KW-0378">Hydrolase</keyword>